<evidence type="ECO:0000256" key="4">
    <source>
        <dbReference type="ARBA" id="ARBA00022525"/>
    </source>
</evidence>
<evidence type="ECO:0000256" key="1">
    <source>
        <dbReference type="ARBA" id="ARBA00004613"/>
    </source>
</evidence>
<gene>
    <name evidence="7" type="ordered locus">AALP_Aa1g096400</name>
</gene>
<evidence type="ECO:0000256" key="5">
    <source>
        <dbReference type="ARBA" id="ARBA00022729"/>
    </source>
</evidence>
<dbReference type="GO" id="GO:0060320">
    <property type="term" value="P:rejection of self pollen"/>
    <property type="evidence" value="ECO:0007669"/>
    <property type="project" value="UniProtKB-KW"/>
</dbReference>
<comment type="similarity">
    <text evidence="2 6">Belongs to the plant self-incompatibility (S1) protein family.</text>
</comment>
<dbReference type="InterPro" id="IPR010264">
    <property type="entry name" value="Self-incomp_S1"/>
</dbReference>
<dbReference type="Gramene" id="KFK43223">
    <property type="protein sequence ID" value="KFK43223"/>
    <property type="gene ID" value="AALP_AA1G096400"/>
</dbReference>
<comment type="subcellular location">
    <subcellularLocation>
        <location evidence="1 6">Secreted</location>
    </subcellularLocation>
</comment>
<evidence type="ECO:0000313" key="8">
    <source>
        <dbReference type="Proteomes" id="UP000029120"/>
    </source>
</evidence>
<dbReference type="Pfam" id="PF05938">
    <property type="entry name" value="Self-incomp_S1"/>
    <property type="match status" value="1"/>
</dbReference>
<dbReference type="AlphaFoldDB" id="A0A087HM71"/>
<reference evidence="8" key="1">
    <citation type="journal article" date="2015" name="Nat. Plants">
        <title>Genome expansion of Arabis alpina linked with retrotransposition and reduced symmetric DNA methylation.</title>
        <authorList>
            <person name="Willing E.M."/>
            <person name="Rawat V."/>
            <person name="Mandakova T."/>
            <person name="Maumus F."/>
            <person name="James G.V."/>
            <person name="Nordstroem K.J."/>
            <person name="Becker C."/>
            <person name="Warthmann N."/>
            <person name="Chica C."/>
            <person name="Szarzynska B."/>
            <person name="Zytnicki M."/>
            <person name="Albani M.C."/>
            <person name="Kiefer C."/>
            <person name="Bergonzi S."/>
            <person name="Castaings L."/>
            <person name="Mateos J.L."/>
            <person name="Berns M.C."/>
            <person name="Bujdoso N."/>
            <person name="Piofczyk T."/>
            <person name="de Lorenzo L."/>
            <person name="Barrero-Sicilia C."/>
            <person name="Mateos I."/>
            <person name="Piednoel M."/>
            <person name="Hagmann J."/>
            <person name="Chen-Min-Tao R."/>
            <person name="Iglesias-Fernandez R."/>
            <person name="Schuster S.C."/>
            <person name="Alonso-Blanco C."/>
            <person name="Roudier F."/>
            <person name="Carbonero P."/>
            <person name="Paz-Ares J."/>
            <person name="Davis S.J."/>
            <person name="Pecinka A."/>
            <person name="Quesneville H."/>
            <person name="Colot V."/>
            <person name="Lysak M.A."/>
            <person name="Weigel D."/>
            <person name="Coupland G."/>
            <person name="Schneeberger K."/>
        </authorList>
    </citation>
    <scope>NUCLEOTIDE SEQUENCE [LARGE SCALE GENOMIC DNA]</scope>
    <source>
        <strain evidence="8">cv. Pajares</strain>
    </source>
</reference>
<keyword evidence="5" id="KW-0732">Signal</keyword>
<name>A0A087HM71_ARAAL</name>
<keyword evidence="4 6" id="KW-0964">Secreted</keyword>
<dbReference type="OrthoDB" id="1026536at2759"/>
<protein>
    <recommendedName>
        <fullName evidence="6">S-protein homolog</fullName>
    </recommendedName>
</protein>
<dbReference type="PANTHER" id="PTHR31232">
    <property type="match status" value="1"/>
</dbReference>
<dbReference type="OMA" id="NICGQTR"/>
<keyword evidence="8" id="KW-1185">Reference proteome</keyword>
<evidence type="ECO:0000313" key="7">
    <source>
        <dbReference type="EMBL" id="KFK43223.1"/>
    </source>
</evidence>
<dbReference type="Proteomes" id="UP000029120">
    <property type="component" value="Chromosome 1"/>
</dbReference>
<proteinExistence type="inferred from homology"/>
<dbReference type="GO" id="GO:0005576">
    <property type="term" value="C:extracellular region"/>
    <property type="evidence" value="ECO:0007669"/>
    <property type="project" value="UniProtKB-SubCell"/>
</dbReference>
<dbReference type="EMBL" id="CM002869">
    <property type="protein sequence ID" value="KFK43223.1"/>
    <property type="molecule type" value="Genomic_DNA"/>
</dbReference>
<accession>A0A087HM71</accession>
<evidence type="ECO:0000256" key="6">
    <source>
        <dbReference type="RuleBase" id="RU367044"/>
    </source>
</evidence>
<keyword evidence="3 6" id="KW-0713">Self-incompatibility</keyword>
<organism evidence="7 8">
    <name type="scientific">Arabis alpina</name>
    <name type="common">Alpine rock-cress</name>
    <dbReference type="NCBI Taxonomy" id="50452"/>
    <lineage>
        <taxon>Eukaryota</taxon>
        <taxon>Viridiplantae</taxon>
        <taxon>Streptophyta</taxon>
        <taxon>Embryophyta</taxon>
        <taxon>Tracheophyta</taxon>
        <taxon>Spermatophyta</taxon>
        <taxon>Magnoliopsida</taxon>
        <taxon>eudicotyledons</taxon>
        <taxon>Gunneridae</taxon>
        <taxon>Pentapetalae</taxon>
        <taxon>rosids</taxon>
        <taxon>malvids</taxon>
        <taxon>Brassicales</taxon>
        <taxon>Brassicaceae</taxon>
        <taxon>Arabideae</taxon>
        <taxon>Arabis</taxon>
    </lineage>
</organism>
<evidence type="ECO:0000256" key="3">
    <source>
        <dbReference type="ARBA" id="ARBA00022471"/>
    </source>
</evidence>
<sequence>MLVITMYFGLNEAKIYWGCPKNSLVIQNQLGPGRILKYRCSSGDKDIVMGYLEFNTSKLIRFGESLSSRTLWKCVLEQGLWMSYSRKFIAYRGANLHRCAQVRKWIGKTDGIYFEKNLIKPPALALAWIKR</sequence>
<dbReference type="PANTHER" id="PTHR31232:SF113">
    <property type="entry name" value="S-PROTEIN HOMOLOG-RELATED"/>
    <property type="match status" value="1"/>
</dbReference>
<evidence type="ECO:0000256" key="2">
    <source>
        <dbReference type="ARBA" id="ARBA00005581"/>
    </source>
</evidence>